<evidence type="ECO:0000313" key="8">
    <source>
        <dbReference type="EMBL" id="JAC63351.1"/>
    </source>
</evidence>
<feature type="domain" description="USP" evidence="7">
    <location>
        <begin position="1526"/>
        <end position="1867"/>
    </location>
</feature>
<evidence type="ECO:0000256" key="3">
    <source>
        <dbReference type="ARBA" id="ARBA00022786"/>
    </source>
</evidence>
<dbReference type="PROSITE" id="PS00973">
    <property type="entry name" value="USP_2"/>
    <property type="match status" value="1"/>
</dbReference>
<dbReference type="FunFam" id="3.90.70.10:FF:000022">
    <property type="entry name" value="Ubiquitin carboxyl-terminal hydrolase 24"/>
    <property type="match status" value="1"/>
</dbReference>
<keyword evidence="2" id="KW-0645">Protease</keyword>
<dbReference type="GO" id="GO:0016579">
    <property type="term" value="P:protein deubiquitination"/>
    <property type="evidence" value="ECO:0007669"/>
    <property type="project" value="InterPro"/>
</dbReference>
<comment type="similarity">
    <text evidence="1">Belongs to the peptidase C19 family.</text>
</comment>
<feature type="region of interest" description="Disordered" evidence="5">
    <location>
        <begin position="1973"/>
        <end position="2025"/>
    </location>
</feature>
<dbReference type="InterPro" id="IPR056850">
    <property type="entry name" value="ARM_UBP34_24_USP9X_Y"/>
</dbReference>
<dbReference type="SUPFAM" id="SSF54001">
    <property type="entry name" value="Cysteine proteinases"/>
    <property type="match status" value="1"/>
</dbReference>
<organism evidence="8">
    <name type="scientific">Tetraselmis sp. GSL018</name>
    <dbReference type="NCBI Taxonomy" id="582737"/>
    <lineage>
        <taxon>Eukaryota</taxon>
        <taxon>Viridiplantae</taxon>
        <taxon>Chlorophyta</taxon>
        <taxon>core chlorophytes</taxon>
        <taxon>Chlorodendrophyceae</taxon>
        <taxon>Chlorodendrales</taxon>
        <taxon>Chlorodendraceae</taxon>
        <taxon>Tetraselmis</taxon>
    </lineage>
</organism>
<keyword evidence="3" id="KW-0833">Ubl conjugation pathway</keyword>
<dbReference type="SUPFAM" id="SSF54236">
    <property type="entry name" value="Ubiquitin-like"/>
    <property type="match status" value="1"/>
</dbReference>
<feature type="region of interest" description="Disordered" evidence="5">
    <location>
        <begin position="1"/>
        <end position="26"/>
    </location>
</feature>
<dbReference type="InterPro" id="IPR050164">
    <property type="entry name" value="Peptidase_C19"/>
</dbReference>
<dbReference type="PROSITE" id="PS50235">
    <property type="entry name" value="USP_3"/>
    <property type="match status" value="1"/>
</dbReference>
<dbReference type="InterPro" id="IPR001394">
    <property type="entry name" value="Peptidase_C19_UCH"/>
</dbReference>
<evidence type="ECO:0000256" key="4">
    <source>
        <dbReference type="ARBA" id="ARBA00022801"/>
    </source>
</evidence>
<dbReference type="InterPro" id="IPR029071">
    <property type="entry name" value="Ubiquitin-like_domsf"/>
</dbReference>
<dbReference type="GO" id="GO:0005634">
    <property type="term" value="C:nucleus"/>
    <property type="evidence" value="ECO:0007669"/>
    <property type="project" value="TreeGrafter"/>
</dbReference>
<dbReference type="PROSITE" id="PS50053">
    <property type="entry name" value="UBIQUITIN_2"/>
    <property type="match status" value="1"/>
</dbReference>
<dbReference type="SMART" id="SM00213">
    <property type="entry name" value="UBQ"/>
    <property type="match status" value="1"/>
</dbReference>
<dbReference type="CDD" id="cd02659">
    <property type="entry name" value="peptidase_C19C"/>
    <property type="match status" value="1"/>
</dbReference>
<evidence type="ECO:0000259" key="7">
    <source>
        <dbReference type="PROSITE" id="PS50235"/>
    </source>
</evidence>
<dbReference type="InterPro" id="IPR038765">
    <property type="entry name" value="Papain-like_cys_pep_sf"/>
</dbReference>
<dbReference type="Pfam" id="PF25010">
    <property type="entry name" value="ARM_UBP24_USP9X-Y"/>
    <property type="match status" value="1"/>
</dbReference>
<dbReference type="PANTHER" id="PTHR24006">
    <property type="entry name" value="UBIQUITIN CARBOXYL-TERMINAL HYDROLASE"/>
    <property type="match status" value="1"/>
</dbReference>
<gene>
    <name evidence="8" type="primary">USP9_24</name>
    <name evidence="8" type="ORF">TSPGSL018_20874</name>
</gene>
<feature type="region of interest" description="Disordered" evidence="5">
    <location>
        <begin position="641"/>
        <end position="665"/>
    </location>
</feature>
<evidence type="ECO:0000256" key="5">
    <source>
        <dbReference type="SAM" id="MobiDB-lite"/>
    </source>
</evidence>
<reference evidence="8" key="1">
    <citation type="submission" date="2014-05" db="EMBL/GenBank/DDBJ databases">
        <title>The transcriptome of the halophilic microalga Tetraselmis sp. GSL018 isolated from the Great Salt Lake, Utah.</title>
        <authorList>
            <person name="Jinkerson R.E."/>
            <person name="D'Adamo S."/>
            <person name="Posewitz M.C."/>
        </authorList>
    </citation>
    <scope>NUCLEOTIDE SEQUENCE</scope>
    <source>
        <strain evidence="8">GSL018</strain>
    </source>
</reference>
<dbReference type="Gene3D" id="3.10.20.90">
    <property type="entry name" value="Phosphatidylinositol 3-kinase Catalytic Subunit, Chain A, domain 1"/>
    <property type="match status" value="1"/>
</dbReference>
<evidence type="ECO:0000256" key="2">
    <source>
        <dbReference type="ARBA" id="ARBA00022670"/>
    </source>
</evidence>
<dbReference type="PROSITE" id="PS00972">
    <property type="entry name" value="USP_1"/>
    <property type="match status" value="1"/>
</dbReference>
<dbReference type="Pfam" id="PF00443">
    <property type="entry name" value="UCH"/>
    <property type="match status" value="1"/>
</dbReference>
<keyword evidence="4 8" id="KW-0378">Hydrolase</keyword>
<evidence type="ECO:0000259" key="6">
    <source>
        <dbReference type="PROSITE" id="PS50053"/>
    </source>
</evidence>
<proteinExistence type="inferred from homology"/>
<dbReference type="EMBL" id="GBEZ01023541">
    <property type="protein sequence ID" value="JAC63351.1"/>
    <property type="molecule type" value="Transcribed_RNA"/>
</dbReference>
<dbReference type="PANTHER" id="PTHR24006:SF827">
    <property type="entry name" value="UBIQUITIN CARBOXYL-TERMINAL HYDROLASE 34"/>
    <property type="match status" value="1"/>
</dbReference>
<protein>
    <submittedName>
        <fullName evidence="8">Ubiquitin carboxyl-terminal hydrolase 9/24</fullName>
    </submittedName>
</protein>
<feature type="compositionally biased region" description="Low complexity" evidence="5">
    <location>
        <begin position="1"/>
        <end position="19"/>
    </location>
</feature>
<evidence type="ECO:0000256" key="1">
    <source>
        <dbReference type="ARBA" id="ARBA00009085"/>
    </source>
</evidence>
<dbReference type="InterPro" id="IPR018200">
    <property type="entry name" value="USP_CS"/>
</dbReference>
<accession>A0A061QYG1</accession>
<feature type="domain" description="Ubiquitin-like" evidence="6">
    <location>
        <begin position="913"/>
        <end position="987"/>
    </location>
</feature>
<dbReference type="GO" id="GO:0005829">
    <property type="term" value="C:cytosol"/>
    <property type="evidence" value="ECO:0007669"/>
    <property type="project" value="TreeGrafter"/>
</dbReference>
<dbReference type="InterPro" id="IPR000626">
    <property type="entry name" value="Ubiquitin-like_dom"/>
</dbReference>
<dbReference type="Pfam" id="PF00240">
    <property type="entry name" value="ubiquitin"/>
    <property type="match status" value="1"/>
</dbReference>
<name>A0A061QYG1_9CHLO</name>
<feature type="compositionally biased region" description="Low complexity" evidence="5">
    <location>
        <begin position="1989"/>
        <end position="1998"/>
    </location>
</feature>
<sequence>MAPRLNNDSAGSDSGSSSLHDSESNDSIAEEFMRDFGTGVKPIKASQIVDDASREEEPSDKFPVQEFVQVMDGLNRSPSWIVYPVHLDTCLSVSARILSHYWCMQETDAECIRRLIRECIPSAFEKCLDDQALYKWSEEIQHNIFGAITSLIDLVVAKLVMLNQEKARGEVSPETEDDMVPLLRALALAFDKTCCFHEKHVQDAQMPLDDAWDGNLYAHPIAVADADMEENERNAERCEEGFFWLVALLNHMGTKNGFDKLATALSQPERMSINLIKSLLLPISISVEFLSAATLQIFAQVCQRILGYVRELLDSDIEELSMRGADFTYSSASLLLMTAFDILERHLGSLLANKKVCEIQRCFIAKMLSSSNFNKHLSAVRETLKLLRRCHDLRSVDGGASLKENLNWLNAQSIVKLMLRGSLHQKQFVDQVQHILKYMLQEGLMTVEHLDILWSVTEKADTFETVKNNIYGLLVELAFDFSAGQLDLLFRKFEAAQCRPASDRIRMAQLLLRIAQSDEKAVMGGRVVGLLWSIVAAKDAPPEVTGISALPEAVRLYERRGSNVREELCLKCLELIGSDDDETLRGLTLLRQLVSRDSPGGEDPGKQGTGGNAKCVEKLIDTHRCDELILGNLEKFVEQRRGAVRSDGPRSSLDGGGEDEARTKGLSERTETLLFLMKITGRILPWEEVLRLWACLVSRPASPQDSELGYSVFREALPNGARSRVIDIAEARRILTEKFPEQPPEGITASGFACFESYFLAVGVAEGKLSIQRDAPSASSMDLCGISYLWRIATEVQCHDVAGKSCNMLMNLHLNLGPELKAEAMSIRRTLLEETLRKLLAAAGTVNAASPSDVYGRCLSDRRVLSKEEISHASFCALRCVHLLLDLLERCSSRTMPQKPSHLASYSAHVQRLDVTCSMPKSHAQRLSFFVSTSDYVGRLRQAVAARLGAPPEKIRLLSSGHELNSDAKLIRQVGIGDGHVISALVSDVPNCYTKPSPTEALDESPIAIITGQEGIFEALLSLADSPRMLQDSRQLATILLHTLPTWPAVPHNILTALFSDQPGQALGQLLDGAGPMPSMRRLYFIESLLSLLCPSGGASSALPTDKTPQQMMAVFLESGCLEQVLRTTGLSHDGGFKPCAAPDRHMLAQILIVVGVLLQAALLPTAARRASSLAAREESAEDIHLSTPRDHSRAGLASLSQSALKMVVHHLVNAACACGRGSGLPDESTGSDVLLEGEQVVVTESLKLLTRMATSHAQALQFFVEHPNVQQLVSGNLLNRHSGTVRLSLSQSLVQIFCSPDNARREIETELEPACPRPSGAFWLLRTLISIRPKAELQPEFCGDYFSVLLSSLKHLSLPHEVQAAEDLLVSEIESLKGARPPVSDSDDWLVGQLRLIQELIRTLNRQNAGSRHGCGLVNLLVTKLLFPEAVVLKSALLPAGSSAQGGQEADPMDPERVRSALHTPCSSAEARAAALDLLSQVMSGDPASLAEGVQLLFDLHYTSEPLWDYEHQPVFQRRVQQRFCGLKNAGATCYMNSTIQQLFMTEGLRRLLLEAEKAPDDHKADSVLYQLQVMFAHLALSSLDFYIPQQFWRAFKDYDGEPINLREHQDAFEFLTRLQDLVDQQLSDARQLKVMKETMGGKFAQQVICRGVSYRSETEQDFMSISVDIRGKHNLLESLSSYVQGELMEGENAYYCEGIGRKVDAVKRACVKTLPNTLVIHLKRFEFDFDTMMRWKVRDRFEFPMELNMYEYTVEGLAEAEGQQATDKRADDYYEYQLVGIVVHSGTAFVGHYYSYIKERSQGPSNGSWWIFDDTNVEAWDPSNLDRDCFGGRSVTEVYDSNAKQNVLQEYDRPNSAYLLVYERTNPICGEAGSSGGAGTAPEAVISAAEEPMETAGEADAAPVTGGRKGLVELDVPGIGRLGIQRSVYRDVIIENLQAIDEMHRFDTDYLHFMRHLVEVQSDLSHFDLSQRKMRRTETSASRIHEGAASAPASPAGNPPTPNGGGAASMSMDEGGGGGVLSPGSISAELSASTISEQRGEHVDKVATKAMELACMFLFKVYFRAHHSLRDDMTQWQSLMGHLMEAFPRANALFLHTMTASPGRERGGVAGNLICRMMQSCPAASVRGMFAHMLVTSLRHACQRQGGDVDVGQTDAPGALSKAVLDVLASLRLLIVDLWQSSPKGHVLIGELFHILREVLLVSPGIARVFTAMGSLFTQVVEFGYKMFHHCGPSGFSELGPLFECVAIMIRSSCLLERPGVDNPYLFPAPASGGSRPAVPPETTRFLLGNKFISTVIEGFLHSPEVLPALQAVMWEEPEHSHFIVSVTLDWMNICTANDLVRCIDNIASLVTIRDSLFKARLQVLFGDVEEGSIFSSNLAELAMATTADQGKCLGILQLVLVLAERASPELVGDLLNCSSARAQDWADAVQWLEQRVGSRGRESSDNPVEKEEQDVLRRLQELLVH</sequence>
<dbReference type="GO" id="GO:0004843">
    <property type="term" value="F:cysteine-type deubiquitinase activity"/>
    <property type="evidence" value="ECO:0007669"/>
    <property type="project" value="InterPro"/>
</dbReference>
<dbReference type="Gene3D" id="3.90.70.10">
    <property type="entry name" value="Cysteine proteinases"/>
    <property type="match status" value="1"/>
</dbReference>
<dbReference type="InterPro" id="IPR028889">
    <property type="entry name" value="USP"/>
</dbReference>
<dbReference type="GO" id="GO:0006508">
    <property type="term" value="P:proteolysis"/>
    <property type="evidence" value="ECO:0007669"/>
    <property type="project" value="UniProtKB-KW"/>
</dbReference>